<comment type="caution">
    <text evidence="3">The sequence shown here is derived from an EMBL/GenBank/DDBJ whole genome shotgun (WGS) entry which is preliminary data.</text>
</comment>
<feature type="chain" id="PRO_5045404672" evidence="1">
    <location>
        <begin position="27"/>
        <end position="1011"/>
    </location>
</feature>
<dbReference type="InterPro" id="IPR043128">
    <property type="entry name" value="Rev_trsase/Diguanyl_cyclase"/>
</dbReference>
<dbReference type="Proteomes" id="UP001201463">
    <property type="component" value="Unassembled WGS sequence"/>
</dbReference>
<name>A0ABS8XLN4_9BURK</name>
<proteinExistence type="predicted"/>
<accession>A0ABS8XLN4</accession>
<evidence type="ECO:0000313" key="4">
    <source>
        <dbReference type="Proteomes" id="UP001201463"/>
    </source>
</evidence>
<dbReference type="InterPro" id="IPR011123">
    <property type="entry name" value="Y_Y_Y"/>
</dbReference>
<dbReference type="SUPFAM" id="SSF55073">
    <property type="entry name" value="Nucleotide cyclase"/>
    <property type="match status" value="1"/>
</dbReference>
<keyword evidence="4" id="KW-1185">Reference proteome</keyword>
<dbReference type="Gene3D" id="3.30.70.270">
    <property type="match status" value="1"/>
</dbReference>
<dbReference type="InterPro" id="IPR015943">
    <property type="entry name" value="WD40/YVTN_repeat-like_dom_sf"/>
</dbReference>
<dbReference type="Gene3D" id="2.60.40.10">
    <property type="entry name" value="Immunoglobulins"/>
    <property type="match status" value="1"/>
</dbReference>
<feature type="signal peptide" evidence="1">
    <location>
        <begin position="1"/>
        <end position="26"/>
    </location>
</feature>
<dbReference type="EMBL" id="JAJTWT010000014">
    <property type="protein sequence ID" value="MCE4540175.1"/>
    <property type="molecule type" value="Genomic_DNA"/>
</dbReference>
<keyword evidence="1" id="KW-0732">Signal</keyword>
<evidence type="ECO:0000313" key="3">
    <source>
        <dbReference type="EMBL" id="MCE4540175.1"/>
    </source>
</evidence>
<dbReference type="InterPro" id="IPR029787">
    <property type="entry name" value="Nucleotide_cyclase"/>
</dbReference>
<gene>
    <name evidence="3" type="ORF">LXT12_23265</name>
</gene>
<dbReference type="CDD" id="cd01949">
    <property type="entry name" value="GGDEF"/>
    <property type="match status" value="1"/>
</dbReference>
<sequence>MPVRPFVRWFRLLFSAWWLVAGLAAAAPAPGGGVAFQNTVSTLVGGSMSLAEDAAGFIWVGTQSGLVRWDGFLGRSYPVDPARPDALPDSFIRTLYVDTAGRLWVGTNVGGLARYEPRTETFVRIADPQGLVGNEVRTLAERAPGSLWVGGNRGLAWLDVRSGRLQGEAVPAGLGSVRAVHAGRDGALWLAGDGGLWRRGAGQAEFTPISLPTREGAAPRVTKLLEDSQGRLWVGTRLSGVYAVEAGGAVGRPVRESGGSDASSDTVREIVEARPGEIWIGTYGDGVLVLDVASGQTRRERHEAARASSLVDDSVGAMLRARNGLIWVVTNFALSRHDPRQDLTEALYGGPGHAVRSANVPAVLGLRDGRIWMATGEYGAQILDRERDKVTELLADPARPDTALPKARVIALAQGRGDEVWIGTQGGLYRARSDGSRLARVRLPGMPPSSEIWALVLRQDRLWVGGQDGVWEVDLSRPDAPRALRHLEVPGHVQVTALAWAAGVLWVGTNEGLARLAEDASEVAMLPVEPGDPSALPGGMVAGLAVDRQGRLWVGTFGRGLQVASGQRPDGTPAFRRITTAEGLPHNGVDAVVVDGEGMLWASTDDGLARIDPATLEVRSFRAAQNVGITMFWTGAGSALPNGELLFGGQGGLLIVHPERVREALPPPRPVVTEARLGGRTVPAAMLLEEGGAVIPAASRSLMVEFTSLAFTDADTLRYAYRLAGFDADWVETPAQRQLASYTNLPPGRYVLELRVAPQRGAWSAPLAIPVQVEALWYQRRGVQALGGLLLLLLLVGAERLRSLMLRRRQARLEALVAQRTEELRESQAQLEKMAYFDGLTGLANRRLFNEELRGRIAEVRRGGGGFALALIDLDRFKQINDEYGHAAGDAMLVAAAQRLRDVVRAGDRVARLGGDEFVALLRPMGDSLEALDAVCSRIVEELGRPLSLPGGQVVQAGASVGVARCPQAAEDADALLKAADVALYEAKHAGRGQWRLWQPPTAPASLIPAG</sequence>
<dbReference type="InterPro" id="IPR013783">
    <property type="entry name" value="Ig-like_fold"/>
</dbReference>
<evidence type="ECO:0000256" key="1">
    <source>
        <dbReference type="SAM" id="SignalP"/>
    </source>
</evidence>
<reference evidence="3 4" key="1">
    <citation type="submission" date="2021-12" db="EMBL/GenBank/DDBJ databases">
        <title>Genome seq of p7.</title>
        <authorList>
            <person name="Seo T."/>
        </authorList>
    </citation>
    <scope>NUCLEOTIDE SEQUENCE [LARGE SCALE GENOMIC DNA]</scope>
    <source>
        <strain evidence="3 4">P7</strain>
    </source>
</reference>
<dbReference type="InterPro" id="IPR011110">
    <property type="entry name" value="Reg_prop"/>
</dbReference>
<dbReference type="SUPFAM" id="SSF63829">
    <property type="entry name" value="Calcium-dependent phosphotriesterase"/>
    <property type="match status" value="3"/>
</dbReference>
<feature type="domain" description="GGDEF" evidence="2">
    <location>
        <begin position="865"/>
        <end position="1000"/>
    </location>
</feature>
<dbReference type="InterPro" id="IPR000160">
    <property type="entry name" value="GGDEF_dom"/>
</dbReference>
<dbReference type="RefSeq" id="WP_233394691.1">
    <property type="nucleotide sequence ID" value="NZ_JAJTWT010000014.1"/>
</dbReference>
<dbReference type="Gene3D" id="2.130.10.10">
    <property type="entry name" value="YVTN repeat-like/Quinoprotein amine dehydrogenase"/>
    <property type="match status" value="3"/>
</dbReference>
<dbReference type="Pfam" id="PF07495">
    <property type="entry name" value="Y_Y_Y"/>
    <property type="match status" value="1"/>
</dbReference>
<keyword evidence="3" id="KW-0808">Transferase</keyword>
<evidence type="ECO:0000259" key="2">
    <source>
        <dbReference type="PROSITE" id="PS50887"/>
    </source>
</evidence>
<dbReference type="SMART" id="SM00267">
    <property type="entry name" value="GGDEF"/>
    <property type="match status" value="1"/>
</dbReference>
<protein>
    <submittedName>
        <fullName evidence="3">Diguanylate cyclase</fullName>
        <ecNumber evidence="3">2.7.7.65</ecNumber>
    </submittedName>
</protein>
<dbReference type="PROSITE" id="PS50887">
    <property type="entry name" value="GGDEF"/>
    <property type="match status" value="1"/>
</dbReference>
<keyword evidence="3" id="KW-0548">Nucleotidyltransferase</keyword>
<dbReference type="EC" id="2.7.7.65" evidence="3"/>
<dbReference type="NCBIfam" id="TIGR00254">
    <property type="entry name" value="GGDEF"/>
    <property type="match status" value="1"/>
</dbReference>
<dbReference type="InterPro" id="IPR052163">
    <property type="entry name" value="DGC-Regulatory_Protein"/>
</dbReference>
<organism evidence="3 4">
    <name type="scientific">Pelomonas caseinilytica</name>
    <dbReference type="NCBI Taxonomy" id="2906763"/>
    <lineage>
        <taxon>Bacteria</taxon>
        <taxon>Pseudomonadati</taxon>
        <taxon>Pseudomonadota</taxon>
        <taxon>Betaproteobacteria</taxon>
        <taxon>Burkholderiales</taxon>
        <taxon>Sphaerotilaceae</taxon>
        <taxon>Roseateles</taxon>
    </lineage>
</organism>
<dbReference type="GO" id="GO:0052621">
    <property type="term" value="F:diguanylate cyclase activity"/>
    <property type="evidence" value="ECO:0007669"/>
    <property type="project" value="UniProtKB-EC"/>
</dbReference>
<dbReference type="PANTHER" id="PTHR46663:SF2">
    <property type="entry name" value="GGDEF DOMAIN-CONTAINING PROTEIN"/>
    <property type="match status" value="1"/>
</dbReference>
<dbReference type="PANTHER" id="PTHR46663">
    <property type="entry name" value="DIGUANYLATE CYCLASE DGCT-RELATED"/>
    <property type="match status" value="1"/>
</dbReference>
<dbReference type="Pfam" id="PF07494">
    <property type="entry name" value="Reg_prop"/>
    <property type="match status" value="3"/>
</dbReference>
<dbReference type="Pfam" id="PF00990">
    <property type="entry name" value="GGDEF"/>
    <property type="match status" value="1"/>
</dbReference>